<dbReference type="RefSeq" id="WP_048508089.1">
    <property type="nucleotide sequence ID" value="NZ_LFND01000006.1"/>
</dbReference>
<protein>
    <recommendedName>
        <fullName evidence="4">Outer membrane protein beta-barrel domain-containing protein</fullName>
    </recommendedName>
</protein>
<sequence length="453" mass="52257">MKRLLISLLLILYSQIVFCQNNSRQDKTKELKVPEILKKLSEDEYQKILNREFNSVINSSGKTTIGNYASADIKDGQLAFNATKNFKNGDMLSINASGSVTDGVFAIFTQSKINSNVGVNFKYNIRFNSSYLSYYDDELDKLSKKKSVADIEYNCSKLIYEKYPKLLSAKLDLLNMEVIAIKKQLENLKLEDVTKAKYEYQLALKNLQIDSILLKQQTNPSIDEFMKLSEAKKIKNQETAIEEFSYTGIYFHWISFGAGFQNNNFNHFDSSLVYEKQISKKNYVGLKASIEYNVYEWNHRSQPTQYLLLGISGGLDDNFAELNKMEINESTSYTSSSEQRTIAKKFNAYQGDYKTNLSYSKIYADYYRFFSKNTMAVHIYPQARFKEETKPMFDTGIGLLYSFKDSKKEKSKLHAELYFTLSDLTNSLDSELALLKRNEFGLRLSIPVSFLKF</sequence>
<feature type="signal peptide" evidence="1">
    <location>
        <begin position="1"/>
        <end position="19"/>
    </location>
</feature>
<evidence type="ECO:0000313" key="3">
    <source>
        <dbReference type="Proteomes" id="UP000036261"/>
    </source>
</evidence>
<gene>
    <name evidence="2" type="ORF">ACM46_18095</name>
</gene>
<organism evidence="2 3">
    <name type="scientific">Chryseobacterium angstadtii</name>
    <dbReference type="NCBI Taxonomy" id="558151"/>
    <lineage>
        <taxon>Bacteria</taxon>
        <taxon>Pseudomonadati</taxon>
        <taxon>Bacteroidota</taxon>
        <taxon>Flavobacteriia</taxon>
        <taxon>Flavobacteriales</taxon>
        <taxon>Weeksellaceae</taxon>
        <taxon>Chryseobacterium group</taxon>
        <taxon>Chryseobacterium</taxon>
    </lineage>
</organism>
<keyword evidence="3" id="KW-1185">Reference proteome</keyword>
<keyword evidence="1" id="KW-0732">Signal</keyword>
<dbReference type="AlphaFoldDB" id="A0A0J7I2X0"/>
<evidence type="ECO:0008006" key="4">
    <source>
        <dbReference type="Google" id="ProtNLM"/>
    </source>
</evidence>
<comment type="caution">
    <text evidence="2">The sequence shown here is derived from an EMBL/GenBank/DDBJ whole genome shotgun (WGS) entry which is preliminary data.</text>
</comment>
<evidence type="ECO:0000256" key="1">
    <source>
        <dbReference type="SAM" id="SignalP"/>
    </source>
</evidence>
<dbReference type="OrthoDB" id="1365708at2"/>
<proteinExistence type="predicted"/>
<dbReference type="Proteomes" id="UP000036261">
    <property type="component" value="Unassembled WGS sequence"/>
</dbReference>
<dbReference type="EMBL" id="LFND01000006">
    <property type="protein sequence ID" value="KMQ60146.1"/>
    <property type="molecule type" value="Genomic_DNA"/>
</dbReference>
<name>A0A0J7I2X0_9FLAO</name>
<feature type="chain" id="PRO_5005287838" description="Outer membrane protein beta-barrel domain-containing protein" evidence="1">
    <location>
        <begin position="20"/>
        <end position="453"/>
    </location>
</feature>
<evidence type="ECO:0000313" key="2">
    <source>
        <dbReference type="EMBL" id="KMQ60146.1"/>
    </source>
</evidence>
<dbReference type="PATRIC" id="fig|558151.6.peg.3822"/>
<reference evidence="2 3" key="1">
    <citation type="journal article" date="2013" name="Int. J. Syst. Evol. Microbiol.">
        <title>Chryseobacterium angstadtii sp. nov., isolated from a newt tank.</title>
        <authorList>
            <person name="Kirk K.E."/>
            <person name="Hoffman J.A."/>
            <person name="Smith K.A."/>
            <person name="Strahan B.L."/>
            <person name="Failor K.C."/>
            <person name="Krebs J.E."/>
            <person name="Gale A.N."/>
            <person name="Do T.D."/>
            <person name="Sontag T.C."/>
            <person name="Batties A.M."/>
            <person name="Mistiszyn K."/>
            <person name="Newman J.D."/>
        </authorList>
    </citation>
    <scope>NUCLEOTIDE SEQUENCE [LARGE SCALE GENOMIC DNA]</scope>
    <source>
        <strain evidence="2 3">KM</strain>
    </source>
</reference>
<accession>A0A0J7I2X0</accession>